<evidence type="ECO:0000313" key="2">
    <source>
        <dbReference type="EMBL" id="MCP8937802.1"/>
    </source>
</evidence>
<feature type="region of interest" description="Disordered" evidence="1">
    <location>
        <begin position="1"/>
        <end position="69"/>
    </location>
</feature>
<dbReference type="Proteomes" id="UP001205890">
    <property type="component" value="Unassembled WGS sequence"/>
</dbReference>
<protein>
    <submittedName>
        <fullName evidence="2">Uncharacterized protein</fullName>
    </submittedName>
</protein>
<gene>
    <name evidence="2" type="ORF">NK718_04690</name>
</gene>
<evidence type="ECO:0000313" key="3">
    <source>
        <dbReference type="Proteomes" id="UP001205890"/>
    </source>
</evidence>
<feature type="compositionally biased region" description="Basic residues" evidence="1">
    <location>
        <begin position="60"/>
        <end position="69"/>
    </location>
</feature>
<sequence length="69" mass="7303">MALILPFRATESRRRAAEPPSGAGAEILFFTGVRYTRNDDPPGPGRPTAGGLGATAAKTPPRRSRRRAG</sequence>
<comment type="caution">
    <text evidence="2">The sequence shown here is derived from an EMBL/GenBank/DDBJ whole genome shotgun (WGS) entry which is preliminary data.</text>
</comment>
<proteinExistence type="predicted"/>
<name>A0ABT1L8H5_9HYPH</name>
<dbReference type="RefSeq" id="WP_254739130.1">
    <property type="nucleotide sequence ID" value="NZ_JANCLU010000003.1"/>
</dbReference>
<keyword evidence="3" id="KW-1185">Reference proteome</keyword>
<evidence type="ECO:0000256" key="1">
    <source>
        <dbReference type="SAM" id="MobiDB-lite"/>
    </source>
</evidence>
<organism evidence="2 3">
    <name type="scientific">Alsobacter ponti</name>
    <dbReference type="NCBI Taxonomy" id="2962936"/>
    <lineage>
        <taxon>Bacteria</taxon>
        <taxon>Pseudomonadati</taxon>
        <taxon>Pseudomonadota</taxon>
        <taxon>Alphaproteobacteria</taxon>
        <taxon>Hyphomicrobiales</taxon>
        <taxon>Alsobacteraceae</taxon>
        <taxon>Alsobacter</taxon>
    </lineage>
</organism>
<dbReference type="EMBL" id="JANCLU010000003">
    <property type="protein sequence ID" value="MCP8937802.1"/>
    <property type="molecule type" value="Genomic_DNA"/>
</dbReference>
<accession>A0ABT1L8H5</accession>
<reference evidence="2 3" key="1">
    <citation type="submission" date="2022-07" db="EMBL/GenBank/DDBJ databases">
        <authorList>
            <person name="Li W.-J."/>
            <person name="Deng Q.-Q."/>
        </authorList>
    </citation>
    <scope>NUCLEOTIDE SEQUENCE [LARGE SCALE GENOMIC DNA]</scope>
    <source>
        <strain evidence="2 3">SYSU M60028</strain>
    </source>
</reference>